<evidence type="ECO:0000313" key="1">
    <source>
        <dbReference type="EMBL" id="QLL78327.1"/>
    </source>
</evidence>
<evidence type="ECO:0000313" key="2">
    <source>
        <dbReference type="Proteomes" id="UP000510886"/>
    </source>
</evidence>
<dbReference type="SUPFAM" id="SSF56784">
    <property type="entry name" value="HAD-like"/>
    <property type="match status" value="1"/>
</dbReference>
<dbReference type="NCBIfam" id="TIGR00099">
    <property type="entry name" value="Cof-subfamily"/>
    <property type="match status" value="1"/>
</dbReference>
<organism evidence="1 2">
    <name type="scientific">Ligilactobacillus saerimneri</name>
    <dbReference type="NCBI Taxonomy" id="228229"/>
    <lineage>
        <taxon>Bacteria</taxon>
        <taxon>Bacillati</taxon>
        <taxon>Bacillota</taxon>
        <taxon>Bacilli</taxon>
        <taxon>Lactobacillales</taxon>
        <taxon>Lactobacillaceae</taxon>
        <taxon>Ligilactobacillus</taxon>
    </lineage>
</organism>
<dbReference type="KEGG" id="lsw:GTO87_06820"/>
<dbReference type="CDD" id="cd07516">
    <property type="entry name" value="HAD_Pase"/>
    <property type="match status" value="1"/>
</dbReference>
<dbReference type="PANTHER" id="PTHR10000">
    <property type="entry name" value="PHOSPHOSERINE PHOSPHATASE"/>
    <property type="match status" value="1"/>
</dbReference>
<dbReference type="SFLD" id="SFLDS00003">
    <property type="entry name" value="Haloacid_Dehalogenase"/>
    <property type="match status" value="1"/>
</dbReference>
<dbReference type="NCBIfam" id="TIGR01484">
    <property type="entry name" value="HAD-SF-IIB"/>
    <property type="match status" value="1"/>
</dbReference>
<dbReference type="InterPro" id="IPR006379">
    <property type="entry name" value="HAD-SF_hydro_IIB"/>
</dbReference>
<dbReference type="Proteomes" id="UP000510886">
    <property type="component" value="Chromosome"/>
</dbReference>
<sequence length="288" mass="30968">MIQIIASDMDGTLLNDKMTISPQNAAAIKKAQAQGVHFVVATGRERKEAWPLLQEAGITCPMITINGAQVFDEAGKQLSATPIPKELAARVIRSFKKNHLYCEVVTSRGTYSDNKASRIENFAQLLANVNVDTPFKLAVSLASARMEIMNIQYTDSYFDLLADPHLSILKIVGFSADGPQVLDPIKQEMLTFGPLSITSSSSNNIEVNIKDANKGHALAAFADSLNIPLDNVMAVGDNNNDVPMLKVAGVSFAMGNGSTEVKKLANYITDINTADGVAKAIEKALTLD</sequence>
<dbReference type="PROSITE" id="PS01228">
    <property type="entry name" value="COF_1"/>
    <property type="match status" value="1"/>
</dbReference>
<reference evidence="1 2" key="1">
    <citation type="submission" date="2020-01" db="EMBL/GenBank/DDBJ databases">
        <title>Complete and circular genome sequences of six lactobacillus isolates from horses.</title>
        <authorList>
            <person name="Hassan H.M."/>
        </authorList>
    </citation>
    <scope>NUCLEOTIDE SEQUENCE [LARGE SCALE GENOMIC DNA]</scope>
    <source>
        <strain evidence="1 2">1A</strain>
    </source>
</reference>
<dbReference type="AlphaFoldDB" id="A0A7H9EM10"/>
<dbReference type="InterPro" id="IPR023214">
    <property type="entry name" value="HAD_sf"/>
</dbReference>
<name>A0A7H9EM10_9LACO</name>
<dbReference type="InterPro" id="IPR036412">
    <property type="entry name" value="HAD-like_sf"/>
</dbReference>
<dbReference type="EMBL" id="CP047418">
    <property type="protein sequence ID" value="QLL78327.1"/>
    <property type="molecule type" value="Genomic_DNA"/>
</dbReference>
<dbReference type="RefSeq" id="WP_180848570.1">
    <property type="nucleotide sequence ID" value="NZ_CP047418.1"/>
</dbReference>
<protein>
    <submittedName>
        <fullName evidence="1">Cof-type HAD-IIB family hydrolase</fullName>
    </submittedName>
</protein>
<dbReference type="PRINTS" id="PR00119">
    <property type="entry name" value="CATATPASE"/>
</dbReference>
<dbReference type="InterPro" id="IPR000150">
    <property type="entry name" value="Cof"/>
</dbReference>
<dbReference type="Gene3D" id="3.40.50.1000">
    <property type="entry name" value="HAD superfamily/HAD-like"/>
    <property type="match status" value="1"/>
</dbReference>
<keyword evidence="1" id="KW-0378">Hydrolase</keyword>
<dbReference type="SFLD" id="SFLDG01140">
    <property type="entry name" value="C2.B:_Phosphomannomutase_and_P"/>
    <property type="match status" value="1"/>
</dbReference>
<dbReference type="PANTHER" id="PTHR10000:SF55">
    <property type="entry name" value="5-AMINO-6-(5-PHOSPHO-D-RIBITYLAMINO)URACIL PHOSPHATASE YCSE"/>
    <property type="match status" value="1"/>
</dbReference>
<dbReference type="GO" id="GO:0016791">
    <property type="term" value="F:phosphatase activity"/>
    <property type="evidence" value="ECO:0007669"/>
    <property type="project" value="TreeGrafter"/>
</dbReference>
<accession>A0A7H9EM10</accession>
<dbReference type="SFLD" id="SFLDG01144">
    <property type="entry name" value="C2.B.4:_PGP_Like"/>
    <property type="match status" value="1"/>
</dbReference>
<gene>
    <name evidence="1" type="ORF">GTO87_06820</name>
</gene>
<dbReference type="GO" id="GO:0005829">
    <property type="term" value="C:cytosol"/>
    <property type="evidence" value="ECO:0007669"/>
    <property type="project" value="TreeGrafter"/>
</dbReference>
<dbReference type="PROSITE" id="PS01229">
    <property type="entry name" value="COF_2"/>
    <property type="match status" value="1"/>
</dbReference>
<proteinExistence type="predicted"/>
<dbReference type="Pfam" id="PF08282">
    <property type="entry name" value="Hydrolase_3"/>
    <property type="match status" value="1"/>
</dbReference>
<dbReference type="Gene3D" id="3.30.1240.10">
    <property type="match status" value="1"/>
</dbReference>
<dbReference type="GO" id="GO:0000287">
    <property type="term" value="F:magnesium ion binding"/>
    <property type="evidence" value="ECO:0007669"/>
    <property type="project" value="TreeGrafter"/>
</dbReference>